<dbReference type="InterPro" id="IPR000524">
    <property type="entry name" value="Tscrpt_reg_HTH_GntR"/>
</dbReference>
<proteinExistence type="inferred from homology"/>
<evidence type="ECO:0000256" key="2">
    <source>
        <dbReference type="ARBA" id="ARBA00022898"/>
    </source>
</evidence>
<dbReference type="Pfam" id="PF00155">
    <property type="entry name" value="Aminotran_1_2"/>
    <property type="match status" value="1"/>
</dbReference>
<dbReference type="CDD" id="cd00609">
    <property type="entry name" value="AAT_like"/>
    <property type="match status" value="1"/>
</dbReference>
<evidence type="ECO:0000313" key="8">
    <source>
        <dbReference type="Proteomes" id="UP000414136"/>
    </source>
</evidence>
<dbReference type="InterPro" id="IPR051446">
    <property type="entry name" value="HTH_trans_reg/aminotransferase"/>
</dbReference>
<name>A0A5E5AM07_9BURK</name>
<sequence length="477" mass="50196">MLTPPPTRQVQSECSDVKVSAIKTLLSVQYMTKTDYLALADKVAMDIASGSLGPGDRLPPQRDFADQHGIAASTASRVYAELLRRGLVVGEVGRGTFVSGQTRRGAEAPGEPRGVRIDLEFNFPILPGQSGLIARSLAGLERAAELELALSPATSGGTVAIRNAAAAFLAEGAWTPSPDQLVFTGAGRQSIAAALAAVVPPGGRCGVEMLTYPFIKGIAARLGISLVPLAMDEGGVRPEAIRQAHRDGHLSAIYLQPTVQSPLGMTMSPARRADLLGMAETLNLVVIEDNVYGFLDSATPLAAHAPERCIVVDSLSKKVAPGLNLGFLVTPPHLRESVMAAVRSGGWTAPGYAFAAAQRMMSDGTIAELVRLKRIDARQRQAIAADCLAGFDVRTNGKGYHLWLTLPAHWRSQALVAAAARHDIGLTPSTAFAVTAGHAPNAVRLALAGPTMDLLDSGLRTLAGILNAREDDFDLTE</sequence>
<dbReference type="InterPro" id="IPR036390">
    <property type="entry name" value="WH_DNA-bd_sf"/>
</dbReference>
<dbReference type="PANTHER" id="PTHR46577">
    <property type="entry name" value="HTH-TYPE TRANSCRIPTIONAL REGULATORY PROTEIN GABR"/>
    <property type="match status" value="1"/>
</dbReference>
<comment type="similarity">
    <text evidence="1">In the C-terminal section; belongs to the class-I pyridoxal-phosphate-dependent aminotransferase family.</text>
</comment>
<dbReference type="GO" id="GO:0003700">
    <property type="term" value="F:DNA-binding transcription factor activity"/>
    <property type="evidence" value="ECO:0007669"/>
    <property type="project" value="InterPro"/>
</dbReference>
<gene>
    <name evidence="7" type="ORF">PCA31118_04717</name>
</gene>
<dbReference type="Pfam" id="PF00392">
    <property type="entry name" value="GntR"/>
    <property type="match status" value="1"/>
</dbReference>
<dbReference type="AlphaFoldDB" id="A0A5E5AM07"/>
<dbReference type="Proteomes" id="UP000414136">
    <property type="component" value="Unassembled WGS sequence"/>
</dbReference>
<dbReference type="GO" id="GO:0003677">
    <property type="term" value="F:DNA binding"/>
    <property type="evidence" value="ECO:0007669"/>
    <property type="project" value="UniProtKB-KW"/>
</dbReference>
<evidence type="ECO:0000256" key="1">
    <source>
        <dbReference type="ARBA" id="ARBA00005384"/>
    </source>
</evidence>
<dbReference type="InterPro" id="IPR015424">
    <property type="entry name" value="PyrdxlP-dep_Trfase"/>
</dbReference>
<dbReference type="SMART" id="SM00345">
    <property type="entry name" value="HTH_GNTR"/>
    <property type="match status" value="1"/>
</dbReference>
<dbReference type="CDD" id="cd07377">
    <property type="entry name" value="WHTH_GntR"/>
    <property type="match status" value="1"/>
</dbReference>
<dbReference type="GO" id="GO:0030170">
    <property type="term" value="F:pyridoxal phosphate binding"/>
    <property type="evidence" value="ECO:0007669"/>
    <property type="project" value="InterPro"/>
</dbReference>
<dbReference type="SUPFAM" id="SSF53383">
    <property type="entry name" value="PLP-dependent transferases"/>
    <property type="match status" value="1"/>
</dbReference>
<evidence type="ECO:0000259" key="6">
    <source>
        <dbReference type="PROSITE" id="PS50949"/>
    </source>
</evidence>
<dbReference type="SUPFAM" id="SSF46785">
    <property type="entry name" value="Winged helix' DNA-binding domain"/>
    <property type="match status" value="1"/>
</dbReference>
<evidence type="ECO:0000256" key="3">
    <source>
        <dbReference type="ARBA" id="ARBA00023015"/>
    </source>
</evidence>
<evidence type="ECO:0000313" key="7">
    <source>
        <dbReference type="EMBL" id="VVE74308.1"/>
    </source>
</evidence>
<protein>
    <submittedName>
        <fullName evidence="7">GntR family transcriptional regulator</fullName>
    </submittedName>
</protein>
<dbReference type="PROSITE" id="PS50949">
    <property type="entry name" value="HTH_GNTR"/>
    <property type="match status" value="1"/>
</dbReference>
<keyword evidence="8" id="KW-1185">Reference proteome</keyword>
<evidence type="ECO:0000256" key="5">
    <source>
        <dbReference type="ARBA" id="ARBA00023163"/>
    </source>
</evidence>
<keyword evidence="5" id="KW-0804">Transcription</keyword>
<keyword evidence="2" id="KW-0663">Pyridoxal phosphate</keyword>
<keyword evidence="3" id="KW-0805">Transcription regulation</keyword>
<evidence type="ECO:0000256" key="4">
    <source>
        <dbReference type="ARBA" id="ARBA00023125"/>
    </source>
</evidence>
<dbReference type="PANTHER" id="PTHR46577:SF1">
    <property type="entry name" value="HTH-TYPE TRANSCRIPTIONAL REGULATORY PROTEIN GABR"/>
    <property type="match status" value="1"/>
</dbReference>
<dbReference type="EMBL" id="CABPSQ010000014">
    <property type="protein sequence ID" value="VVE74308.1"/>
    <property type="molecule type" value="Genomic_DNA"/>
</dbReference>
<accession>A0A5E5AM07</accession>
<dbReference type="Gene3D" id="1.10.10.10">
    <property type="entry name" value="Winged helix-like DNA-binding domain superfamily/Winged helix DNA-binding domain"/>
    <property type="match status" value="1"/>
</dbReference>
<feature type="domain" description="HTH gntR-type" evidence="6">
    <location>
        <begin position="33"/>
        <end position="101"/>
    </location>
</feature>
<organism evidence="7 8">
    <name type="scientific">Pandoraea captiosa</name>
    <dbReference type="NCBI Taxonomy" id="2508302"/>
    <lineage>
        <taxon>Bacteria</taxon>
        <taxon>Pseudomonadati</taxon>
        <taxon>Pseudomonadota</taxon>
        <taxon>Betaproteobacteria</taxon>
        <taxon>Burkholderiales</taxon>
        <taxon>Burkholderiaceae</taxon>
        <taxon>Pandoraea</taxon>
    </lineage>
</organism>
<dbReference type="InterPro" id="IPR036388">
    <property type="entry name" value="WH-like_DNA-bd_sf"/>
</dbReference>
<dbReference type="Gene3D" id="3.40.640.10">
    <property type="entry name" value="Type I PLP-dependent aspartate aminotransferase-like (Major domain)"/>
    <property type="match status" value="1"/>
</dbReference>
<dbReference type="InterPro" id="IPR015421">
    <property type="entry name" value="PyrdxlP-dep_Trfase_major"/>
</dbReference>
<reference evidence="7 8" key="1">
    <citation type="submission" date="2019-08" db="EMBL/GenBank/DDBJ databases">
        <authorList>
            <person name="Peeters C."/>
        </authorList>
    </citation>
    <scope>NUCLEOTIDE SEQUENCE [LARGE SCALE GENOMIC DNA]</scope>
    <source>
        <strain evidence="7 8">LMG 31118</strain>
    </source>
</reference>
<keyword evidence="4" id="KW-0238">DNA-binding</keyword>
<dbReference type="InterPro" id="IPR004839">
    <property type="entry name" value="Aminotransferase_I/II_large"/>
</dbReference>